<feature type="region of interest" description="Disordered" evidence="1">
    <location>
        <begin position="163"/>
        <end position="188"/>
    </location>
</feature>
<dbReference type="EMBL" id="JAQQWK010000009">
    <property type="protein sequence ID" value="KAK8035514.1"/>
    <property type="molecule type" value="Genomic_DNA"/>
</dbReference>
<evidence type="ECO:0000256" key="1">
    <source>
        <dbReference type="SAM" id="MobiDB-lite"/>
    </source>
</evidence>
<proteinExistence type="predicted"/>
<accession>A0ABR1SMH0</accession>
<evidence type="ECO:0000313" key="2">
    <source>
        <dbReference type="EMBL" id="KAK8035514.1"/>
    </source>
</evidence>
<evidence type="ECO:0000313" key="3">
    <source>
        <dbReference type="Proteomes" id="UP001444661"/>
    </source>
</evidence>
<organism evidence="2 3">
    <name type="scientific">Apiospora rasikravindrae</name>
    <dbReference type="NCBI Taxonomy" id="990691"/>
    <lineage>
        <taxon>Eukaryota</taxon>
        <taxon>Fungi</taxon>
        <taxon>Dikarya</taxon>
        <taxon>Ascomycota</taxon>
        <taxon>Pezizomycotina</taxon>
        <taxon>Sordariomycetes</taxon>
        <taxon>Xylariomycetidae</taxon>
        <taxon>Amphisphaeriales</taxon>
        <taxon>Apiosporaceae</taxon>
        <taxon>Apiospora</taxon>
    </lineage>
</organism>
<keyword evidence="3" id="KW-1185">Reference proteome</keyword>
<gene>
    <name evidence="2" type="ORF">PG993_010509</name>
</gene>
<protein>
    <submittedName>
        <fullName evidence="2">Uncharacterized protein</fullName>
    </submittedName>
</protein>
<feature type="compositionally biased region" description="Basic residues" evidence="1">
    <location>
        <begin position="175"/>
        <end position="188"/>
    </location>
</feature>
<reference evidence="2 3" key="1">
    <citation type="submission" date="2023-01" db="EMBL/GenBank/DDBJ databases">
        <title>Analysis of 21 Apiospora genomes using comparative genomics revels a genus with tremendous synthesis potential of carbohydrate active enzymes and secondary metabolites.</title>
        <authorList>
            <person name="Sorensen T."/>
        </authorList>
    </citation>
    <scope>NUCLEOTIDE SEQUENCE [LARGE SCALE GENOMIC DNA]</scope>
    <source>
        <strain evidence="2 3">CBS 33761</strain>
    </source>
</reference>
<dbReference type="Proteomes" id="UP001444661">
    <property type="component" value="Unassembled WGS sequence"/>
</dbReference>
<sequence length="188" mass="20894">MAGNRPRNTFLREQFKVVRSFLSPNAADEYVKQLVAEEVQRSHGKTLVTSGGSRDNANTPFGFQVPSIGYALANRPEPKSIPKPIYKASGTGGNTWIGGPALLTEEDDPNRPETIAKVMEGIHRPWTEGKHPQQMLEEPSPFQCWCGMGRPGLNKCETCGLPYRATAPECDNGKTQKRNPRKRTRKDD</sequence>
<comment type="caution">
    <text evidence="2">The sequence shown here is derived from an EMBL/GenBank/DDBJ whole genome shotgun (WGS) entry which is preliminary data.</text>
</comment>
<name>A0ABR1SMH0_9PEZI</name>